<accession>A0A1U7DBQ1</accession>
<keyword evidence="3" id="KW-1185">Reference proteome</keyword>
<evidence type="ECO:0000259" key="1">
    <source>
        <dbReference type="SMART" id="SM01022"/>
    </source>
</evidence>
<dbReference type="Proteomes" id="UP000186559">
    <property type="component" value="Chromosome"/>
</dbReference>
<dbReference type="AlphaFoldDB" id="A0A1U7DBQ1"/>
<dbReference type="PANTHER" id="PTHR39203">
    <property type="entry name" value="CYTOPLASMIC PROTEIN-RELATED"/>
    <property type="match status" value="1"/>
</dbReference>
<dbReference type="InterPro" id="IPR007374">
    <property type="entry name" value="ASCH_domain"/>
</dbReference>
<dbReference type="STRING" id="1229727.Ga0080559_TMP4795"/>
<reference evidence="2 3" key="1">
    <citation type="submission" date="2016-03" db="EMBL/GenBank/DDBJ databases">
        <title>Deep-sea bacteria in the southern Pacific.</title>
        <authorList>
            <person name="Tang K."/>
        </authorList>
    </citation>
    <scope>NUCLEOTIDE SEQUENCE [LARGE SCALE GENOMIC DNA]</scope>
    <source>
        <strain evidence="2 3">JLT2016</strain>
    </source>
</reference>
<organism evidence="2 3">
    <name type="scientific">Salipiger profundus</name>
    <dbReference type="NCBI Taxonomy" id="1229727"/>
    <lineage>
        <taxon>Bacteria</taxon>
        <taxon>Pseudomonadati</taxon>
        <taxon>Pseudomonadota</taxon>
        <taxon>Alphaproteobacteria</taxon>
        <taxon>Rhodobacterales</taxon>
        <taxon>Roseobacteraceae</taxon>
        <taxon>Salipiger</taxon>
    </lineage>
</organism>
<dbReference type="InterPro" id="IPR009326">
    <property type="entry name" value="DUF984"/>
</dbReference>
<name>A0A1U7DBQ1_9RHOB</name>
<sequence>MTAALQAALARWPGAQSYRPGDSAELNAEILALMRSGRKRASCEAWAVFDEGQEALPVVGCVDIVLDWGGAPALATRTLEVLRVPFAEMTKEMAAEQGEFTDLAHWRRGYEAYLTRSGRFAPDVAMMLERFEVVEDLAR</sequence>
<dbReference type="KEGG" id="tpro:Ga0080559_TMP4795"/>
<protein>
    <recommendedName>
        <fullName evidence="1">ASCH domain-containing protein</fullName>
    </recommendedName>
</protein>
<dbReference type="InterPro" id="IPR015947">
    <property type="entry name" value="PUA-like_sf"/>
</dbReference>
<gene>
    <name evidence="2" type="ORF">Ga0080559_TMP4795</name>
</gene>
<dbReference type="OrthoDB" id="9807542at2"/>
<proteinExistence type="predicted"/>
<dbReference type="SUPFAM" id="SSF88697">
    <property type="entry name" value="PUA domain-like"/>
    <property type="match status" value="1"/>
</dbReference>
<dbReference type="EMBL" id="CP014796">
    <property type="protein sequence ID" value="APX25591.1"/>
    <property type="molecule type" value="Genomic_DNA"/>
</dbReference>
<dbReference type="RefSeq" id="WP_076625101.1">
    <property type="nucleotide sequence ID" value="NZ_BMEW01000002.1"/>
</dbReference>
<dbReference type="SMART" id="SM01022">
    <property type="entry name" value="ASCH"/>
    <property type="match status" value="1"/>
</dbReference>
<evidence type="ECO:0000313" key="3">
    <source>
        <dbReference type="Proteomes" id="UP000186559"/>
    </source>
</evidence>
<feature type="domain" description="ASCH" evidence="1">
    <location>
        <begin position="24"/>
        <end position="135"/>
    </location>
</feature>
<dbReference type="Pfam" id="PF04266">
    <property type="entry name" value="ASCH"/>
    <property type="match status" value="1"/>
</dbReference>
<evidence type="ECO:0000313" key="2">
    <source>
        <dbReference type="EMBL" id="APX25591.1"/>
    </source>
</evidence>
<dbReference type="Gene3D" id="3.10.400.10">
    <property type="entry name" value="Sulfate adenylyltransferase"/>
    <property type="match status" value="1"/>
</dbReference>
<dbReference type="PANTHER" id="PTHR39203:SF1">
    <property type="entry name" value="CYTOPLASMIC PROTEIN"/>
    <property type="match status" value="1"/>
</dbReference>